<gene>
    <name evidence="4" type="ORF">F0A16_02375</name>
</gene>
<dbReference type="Gene3D" id="3.40.50.300">
    <property type="entry name" value="P-loop containing nucleotide triphosphate hydrolases"/>
    <property type="match status" value="1"/>
</dbReference>
<evidence type="ECO:0000256" key="1">
    <source>
        <dbReference type="ARBA" id="ARBA00022741"/>
    </source>
</evidence>
<organism evidence="4 5">
    <name type="scientific">Salinicola corii</name>
    <dbReference type="NCBI Taxonomy" id="2606937"/>
    <lineage>
        <taxon>Bacteria</taxon>
        <taxon>Pseudomonadati</taxon>
        <taxon>Pseudomonadota</taxon>
        <taxon>Gammaproteobacteria</taxon>
        <taxon>Oceanospirillales</taxon>
        <taxon>Halomonadaceae</taxon>
        <taxon>Salinicola</taxon>
    </lineage>
</organism>
<dbReference type="AlphaFoldDB" id="A0A640WJ50"/>
<feature type="domain" description="ABC transporter" evidence="3">
    <location>
        <begin position="4"/>
        <end position="245"/>
    </location>
</feature>
<dbReference type="InterPro" id="IPR050107">
    <property type="entry name" value="ABC_carbohydrate_import_ATPase"/>
</dbReference>
<dbReference type="CDD" id="cd03216">
    <property type="entry name" value="ABC_Carb_Monos_I"/>
    <property type="match status" value="1"/>
</dbReference>
<dbReference type="GO" id="GO:0016887">
    <property type="term" value="F:ATP hydrolysis activity"/>
    <property type="evidence" value="ECO:0007669"/>
    <property type="project" value="InterPro"/>
</dbReference>
<sequence>MSLLEVRDLKKRFGAVEVLCGVDLTLEAGEVLAVVGDNGAGKSTLIKHISGVYRRDSGDIALGGKAVAFDSPKEARRAGIETVYQDLALADELSVGANIFLGREPVRRWLGLLPVIDRGRILQETQRLIDSIESHIPDGASTVAGLSGGQRQAVAIARALYWDAKVVILDEPTAALAVMERENVIKLSRMLAAKGVGVIYIGHNLVEILEVADRIAVMYRGRIVHVARSEETTQEELIKYMTGYSERRESAA</sequence>
<evidence type="ECO:0000313" key="4">
    <source>
        <dbReference type="EMBL" id="KAA0020659.1"/>
    </source>
</evidence>
<dbReference type="PANTHER" id="PTHR43790:SF8">
    <property type="entry name" value="SUGAR ABC TRANSPORTER ATP-BINDING PROTEIN"/>
    <property type="match status" value="1"/>
</dbReference>
<dbReference type="EMBL" id="VTPX01000001">
    <property type="protein sequence ID" value="KAA0020659.1"/>
    <property type="molecule type" value="Genomic_DNA"/>
</dbReference>
<dbReference type="PANTHER" id="PTHR43790">
    <property type="entry name" value="CARBOHYDRATE TRANSPORT ATP-BINDING PROTEIN MG119-RELATED"/>
    <property type="match status" value="1"/>
</dbReference>
<accession>A0A640WJ50</accession>
<name>A0A640WJ50_9GAMM</name>
<dbReference type="Proteomes" id="UP000466024">
    <property type="component" value="Unassembled WGS sequence"/>
</dbReference>
<dbReference type="SMART" id="SM00382">
    <property type="entry name" value="AAA"/>
    <property type="match status" value="1"/>
</dbReference>
<evidence type="ECO:0000313" key="5">
    <source>
        <dbReference type="Proteomes" id="UP000466024"/>
    </source>
</evidence>
<dbReference type="PROSITE" id="PS00211">
    <property type="entry name" value="ABC_TRANSPORTER_1"/>
    <property type="match status" value="1"/>
</dbReference>
<dbReference type="RefSeq" id="WP_149433778.1">
    <property type="nucleotide sequence ID" value="NZ_VTPX01000001.1"/>
</dbReference>
<dbReference type="InterPro" id="IPR003439">
    <property type="entry name" value="ABC_transporter-like_ATP-bd"/>
</dbReference>
<dbReference type="GO" id="GO:0005524">
    <property type="term" value="F:ATP binding"/>
    <property type="evidence" value="ECO:0007669"/>
    <property type="project" value="UniProtKB-KW"/>
</dbReference>
<dbReference type="Pfam" id="PF00005">
    <property type="entry name" value="ABC_tran"/>
    <property type="match status" value="1"/>
</dbReference>
<proteinExistence type="predicted"/>
<keyword evidence="5" id="KW-1185">Reference proteome</keyword>
<dbReference type="InterPro" id="IPR003593">
    <property type="entry name" value="AAA+_ATPase"/>
</dbReference>
<keyword evidence="1" id="KW-0547">Nucleotide-binding</keyword>
<dbReference type="SUPFAM" id="SSF52540">
    <property type="entry name" value="P-loop containing nucleoside triphosphate hydrolases"/>
    <property type="match status" value="1"/>
</dbReference>
<protein>
    <submittedName>
        <fullName evidence="4">Sugar ABC transporter ATP-binding protein</fullName>
    </submittedName>
</protein>
<keyword evidence="2 4" id="KW-0067">ATP-binding</keyword>
<dbReference type="InterPro" id="IPR017871">
    <property type="entry name" value="ABC_transporter-like_CS"/>
</dbReference>
<dbReference type="InterPro" id="IPR027417">
    <property type="entry name" value="P-loop_NTPase"/>
</dbReference>
<reference evidence="4 5" key="1">
    <citation type="submission" date="2019-08" db="EMBL/GenBank/DDBJ databases">
        <title>Bioinformatics analysis of the strain L3 and L5.</title>
        <authorList>
            <person name="Li X."/>
        </authorList>
    </citation>
    <scope>NUCLEOTIDE SEQUENCE [LARGE SCALE GENOMIC DNA]</scope>
    <source>
        <strain evidence="4 5">L3</strain>
    </source>
</reference>
<evidence type="ECO:0000256" key="2">
    <source>
        <dbReference type="ARBA" id="ARBA00022840"/>
    </source>
</evidence>
<comment type="caution">
    <text evidence="4">The sequence shown here is derived from an EMBL/GenBank/DDBJ whole genome shotgun (WGS) entry which is preliminary data.</text>
</comment>
<evidence type="ECO:0000259" key="3">
    <source>
        <dbReference type="PROSITE" id="PS50893"/>
    </source>
</evidence>
<dbReference type="PROSITE" id="PS50893">
    <property type="entry name" value="ABC_TRANSPORTER_2"/>
    <property type="match status" value="1"/>
</dbReference>